<reference evidence="2 3" key="1">
    <citation type="submission" date="2024-05" db="EMBL/GenBank/DDBJ databases">
        <authorList>
            <person name="Wallberg A."/>
        </authorList>
    </citation>
    <scope>NUCLEOTIDE SEQUENCE [LARGE SCALE GENOMIC DNA]</scope>
</reference>
<dbReference type="AlphaFoldDB" id="A0AAV2S4M6"/>
<name>A0AAV2S4M6_MEGNR</name>
<accession>A0AAV2S4M6</accession>
<gene>
    <name evidence="2" type="ORF">MNOR_LOCUS31309</name>
</gene>
<keyword evidence="3" id="KW-1185">Reference proteome</keyword>
<feature type="non-terminal residue" evidence="2">
    <location>
        <position position="1"/>
    </location>
</feature>
<sequence>VVSMPRGTPLSNNERKLIMLKLEQGLSAVQIGKSLKRDTRTIKKAIQDINYKSKPRSDKGKSMASEIDIKKIQDVVKRHPSMTSSDIFSKAGVLNISKTTRCKILRQIGRVKNAEKKASNIGKK</sequence>
<dbReference type="InterPro" id="IPR009057">
    <property type="entry name" value="Homeodomain-like_sf"/>
</dbReference>
<evidence type="ECO:0008006" key="4">
    <source>
        <dbReference type="Google" id="ProtNLM"/>
    </source>
</evidence>
<evidence type="ECO:0000256" key="1">
    <source>
        <dbReference type="ARBA" id="ARBA00004123"/>
    </source>
</evidence>
<dbReference type="SUPFAM" id="SSF46689">
    <property type="entry name" value="Homeodomain-like"/>
    <property type="match status" value="1"/>
</dbReference>
<comment type="subcellular location">
    <subcellularLocation>
        <location evidence="1">Nucleus</location>
    </subcellularLocation>
</comment>
<organism evidence="2 3">
    <name type="scientific">Meganyctiphanes norvegica</name>
    <name type="common">Northern krill</name>
    <name type="synonym">Thysanopoda norvegica</name>
    <dbReference type="NCBI Taxonomy" id="48144"/>
    <lineage>
        <taxon>Eukaryota</taxon>
        <taxon>Metazoa</taxon>
        <taxon>Ecdysozoa</taxon>
        <taxon>Arthropoda</taxon>
        <taxon>Crustacea</taxon>
        <taxon>Multicrustacea</taxon>
        <taxon>Malacostraca</taxon>
        <taxon>Eumalacostraca</taxon>
        <taxon>Eucarida</taxon>
        <taxon>Euphausiacea</taxon>
        <taxon>Euphausiidae</taxon>
        <taxon>Meganyctiphanes</taxon>
    </lineage>
</organism>
<evidence type="ECO:0000313" key="2">
    <source>
        <dbReference type="EMBL" id="CAL4154317.1"/>
    </source>
</evidence>
<dbReference type="GO" id="GO:0005634">
    <property type="term" value="C:nucleus"/>
    <property type="evidence" value="ECO:0007669"/>
    <property type="project" value="UniProtKB-SubCell"/>
</dbReference>
<proteinExistence type="predicted"/>
<dbReference type="EMBL" id="CAXKWB010040095">
    <property type="protein sequence ID" value="CAL4154317.1"/>
    <property type="molecule type" value="Genomic_DNA"/>
</dbReference>
<evidence type="ECO:0000313" key="3">
    <source>
        <dbReference type="Proteomes" id="UP001497623"/>
    </source>
</evidence>
<comment type="caution">
    <text evidence="2">The sequence shown here is derived from an EMBL/GenBank/DDBJ whole genome shotgun (WGS) entry which is preliminary data.</text>
</comment>
<dbReference type="Proteomes" id="UP001497623">
    <property type="component" value="Unassembled WGS sequence"/>
</dbReference>
<protein>
    <recommendedName>
        <fullName evidence="4">Transposase IS30-like HTH domain-containing protein</fullName>
    </recommendedName>
</protein>